<dbReference type="GO" id="GO:0050660">
    <property type="term" value="F:flavin adenine dinucleotide binding"/>
    <property type="evidence" value="ECO:0007669"/>
    <property type="project" value="TreeGrafter"/>
</dbReference>
<dbReference type="InterPro" id="IPR050151">
    <property type="entry name" value="Class-I_Pyr_Nuc-Dis_Oxidored"/>
</dbReference>
<dbReference type="EMBL" id="FOUJ01000002">
    <property type="protein sequence ID" value="SFM50908.1"/>
    <property type="molecule type" value="Genomic_DNA"/>
</dbReference>
<keyword evidence="5 9" id="KW-0560">Oxidoreductase</keyword>
<dbReference type="PIRSF" id="PIRSF000350">
    <property type="entry name" value="Mercury_reductase_MerA"/>
    <property type="match status" value="1"/>
</dbReference>
<dbReference type="Proteomes" id="UP000198535">
    <property type="component" value="Unassembled WGS sequence"/>
</dbReference>
<evidence type="ECO:0000256" key="5">
    <source>
        <dbReference type="ARBA" id="ARBA00023002"/>
    </source>
</evidence>
<evidence type="ECO:0000313" key="12">
    <source>
        <dbReference type="EMBL" id="SFM50908.1"/>
    </source>
</evidence>
<dbReference type="SUPFAM" id="SSF55424">
    <property type="entry name" value="FAD/NAD-linked reductases, dimerisation (C-terminal) domain"/>
    <property type="match status" value="1"/>
</dbReference>
<organism evidence="12 13">
    <name type="scientific">Methanolobus profundi</name>
    <dbReference type="NCBI Taxonomy" id="487685"/>
    <lineage>
        <taxon>Archaea</taxon>
        <taxon>Methanobacteriati</taxon>
        <taxon>Methanobacteriota</taxon>
        <taxon>Stenosarchaea group</taxon>
        <taxon>Methanomicrobia</taxon>
        <taxon>Methanosarcinales</taxon>
        <taxon>Methanosarcinaceae</taxon>
        <taxon>Methanolobus</taxon>
    </lineage>
</organism>
<keyword evidence="8 9" id="KW-0676">Redox-active center</keyword>
<dbReference type="GO" id="GO:0006103">
    <property type="term" value="P:2-oxoglutarate metabolic process"/>
    <property type="evidence" value="ECO:0007669"/>
    <property type="project" value="TreeGrafter"/>
</dbReference>
<keyword evidence="6" id="KW-0520">NAD</keyword>
<dbReference type="InterPro" id="IPR012999">
    <property type="entry name" value="Pyr_OxRdtase_I_AS"/>
</dbReference>
<keyword evidence="4 9" id="KW-0274">FAD</keyword>
<dbReference type="PANTHER" id="PTHR22912:SF151">
    <property type="entry name" value="DIHYDROLIPOYL DEHYDROGENASE, MITOCHONDRIAL"/>
    <property type="match status" value="1"/>
</dbReference>
<evidence type="ECO:0000259" key="10">
    <source>
        <dbReference type="Pfam" id="PF02852"/>
    </source>
</evidence>
<evidence type="ECO:0000256" key="6">
    <source>
        <dbReference type="ARBA" id="ARBA00023027"/>
    </source>
</evidence>
<dbReference type="SUPFAM" id="SSF51905">
    <property type="entry name" value="FAD/NAD(P)-binding domain"/>
    <property type="match status" value="1"/>
</dbReference>
<accession>A0A1I4RF58</accession>
<dbReference type="AlphaFoldDB" id="A0A1I4RF58"/>
<dbReference type="Gene3D" id="3.30.390.30">
    <property type="match status" value="1"/>
</dbReference>
<evidence type="ECO:0000259" key="11">
    <source>
        <dbReference type="Pfam" id="PF07992"/>
    </source>
</evidence>
<comment type="cofactor">
    <cofactor evidence="1">
        <name>FAD</name>
        <dbReference type="ChEBI" id="CHEBI:57692"/>
    </cofactor>
</comment>
<dbReference type="RefSeq" id="WP_091935560.1">
    <property type="nucleotide sequence ID" value="NZ_FOUJ01000002.1"/>
</dbReference>
<dbReference type="Pfam" id="PF07992">
    <property type="entry name" value="Pyr_redox_2"/>
    <property type="match status" value="1"/>
</dbReference>
<reference evidence="13" key="1">
    <citation type="submission" date="2016-10" db="EMBL/GenBank/DDBJ databases">
        <authorList>
            <person name="Varghese N."/>
            <person name="Submissions S."/>
        </authorList>
    </citation>
    <scope>NUCLEOTIDE SEQUENCE [LARGE SCALE GENOMIC DNA]</scope>
    <source>
        <strain evidence="13">Mob M</strain>
    </source>
</reference>
<evidence type="ECO:0000256" key="2">
    <source>
        <dbReference type="ARBA" id="ARBA00007532"/>
    </source>
</evidence>
<dbReference type="PRINTS" id="PR00411">
    <property type="entry name" value="PNDRDTASEI"/>
</dbReference>
<feature type="domain" description="FAD/NAD(P)-binding" evidence="11">
    <location>
        <begin position="4"/>
        <end position="319"/>
    </location>
</feature>
<dbReference type="InterPro" id="IPR004099">
    <property type="entry name" value="Pyr_nucl-diS_OxRdtase_dimer"/>
</dbReference>
<dbReference type="InterPro" id="IPR036188">
    <property type="entry name" value="FAD/NAD-bd_sf"/>
</dbReference>
<dbReference type="OrthoDB" id="27922at2157"/>
<comment type="similarity">
    <text evidence="2 9">Belongs to the class-I pyridine nucleotide-disulfide oxidoreductase family.</text>
</comment>
<evidence type="ECO:0000256" key="7">
    <source>
        <dbReference type="ARBA" id="ARBA00023157"/>
    </source>
</evidence>
<keyword evidence="3 9" id="KW-0285">Flavoprotein</keyword>
<proteinExistence type="inferred from homology"/>
<name>A0A1I4RF58_9EURY</name>
<protein>
    <submittedName>
        <fullName evidence="12">Dihydrolipoamide dehydrogenase</fullName>
    </submittedName>
</protein>
<dbReference type="PRINTS" id="PR00368">
    <property type="entry name" value="FADPNR"/>
</dbReference>
<evidence type="ECO:0000256" key="8">
    <source>
        <dbReference type="ARBA" id="ARBA00023284"/>
    </source>
</evidence>
<sequence>MKEYDLIVIGSGSGMNYIGAILDADPEIKVALIDKDEPGGICLTRGCIPSKMLLYPAELVREIEKAGNFGIKASIESIDFKAVMDRMRTSISEDIEGIRHGYTHLHRMDFYNEAAEFVSPYTMKVGEETITAKMIFLCTGSKPAIPPVKGLDEVDHLTSDDVLQLTEMPESLAIIGGGYIAAEYGHFFSSMGSKVTIIGRNPRIIPEEEPEVSTLAKKMMSEYMDILTNCEVLEVRSSSEGKTVVAKDRDTGEEKEITASAILVATGRSPNSDILKPELGGIETDERGWIKVNEHLETTSKNVWAFGDANGKYLFKHVANHESSVVYYNAILKKEIKADYHAVPYAVFSHPEIAGVGMTERQAVEEYGEDNIIIGFYRFQETAKGMVMSLGDEFVKVIFETESQKILGAHIIGPQASVLMHQIIPLMYTEGQDASPVMYAMDIHPSLSEVIKRAFYSRMPLNEYHMIMQAYGLEEAE</sequence>
<evidence type="ECO:0000256" key="9">
    <source>
        <dbReference type="RuleBase" id="RU003691"/>
    </source>
</evidence>
<dbReference type="NCBIfam" id="NF004947">
    <property type="entry name" value="PRK06292.2-5"/>
    <property type="match status" value="1"/>
</dbReference>
<evidence type="ECO:0000256" key="1">
    <source>
        <dbReference type="ARBA" id="ARBA00001974"/>
    </source>
</evidence>
<dbReference type="Gene3D" id="3.50.50.60">
    <property type="entry name" value="FAD/NAD(P)-binding domain"/>
    <property type="match status" value="2"/>
</dbReference>
<evidence type="ECO:0000256" key="3">
    <source>
        <dbReference type="ARBA" id="ARBA00022630"/>
    </source>
</evidence>
<dbReference type="InterPro" id="IPR023753">
    <property type="entry name" value="FAD/NAD-binding_dom"/>
</dbReference>
<dbReference type="InterPro" id="IPR001100">
    <property type="entry name" value="Pyr_nuc-diS_OxRdtase"/>
</dbReference>
<dbReference type="STRING" id="487685.SAMN04488696_1540"/>
<keyword evidence="13" id="KW-1185">Reference proteome</keyword>
<evidence type="ECO:0000256" key="4">
    <source>
        <dbReference type="ARBA" id="ARBA00022827"/>
    </source>
</evidence>
<dbReference type="PROSITE" id="PS00076">
    <property type="entry name" value="PYRIDINE_REDOX_1"/>
    <property type="match status" value="1"/>
</dbReference>
<gene>
    <name evidence="12" type="ORF">SAMN04488696_1540</name>
</gene>
<keyword evidence="7" id="KW-1015">Disulfide bond</keyword>
<dbReference type="GO" id="GO:0004148">
    <property type="term" value="F:dihydrolipoyl dehydrogenase (NADH) activity"/>
    <property type="evidence" value="ECO:0007669"/>
    <property type="project" value="TreeGrafter"/>
</dbReference>
<dbReference type="Pfam" id="PF02852">
    <property type="entry name" value="Pyr_redox_dim"/>
    <property type="match status" value="1"/>
</dbReference>
<dbReference type="PANTHER" id="PTHR22912">
    <property type="entry name" value="DISULFIDE OXIDOREDUCTASE"/>
    <property type="match status" value="1"/>
</dbReference>
<feature type="domain" description="Pyridine nucleotide-disulphide oxidoreductase dimerisation" evidence="10">
    <location>
        <begin position="343"/>
        <end position="454"/>
    </location>
</feature>
<dbReference type="InterPro" id="IPR016156">
    <property type="entry name" value="FAD/NAD-linked_Rdtase_dimer_sf"/>
</dbReference>
<evidence type="ECO:0000313" key="13">
    <source>
        <dbReference type="Proteomes" id="UP000198535"/>
    </source>
</evidence>